<dbReference type="Proteomes" id="UP000823046">
    <property type="component" value="Unassembled WGS sequence"/>
</dbReference>
<evidence type="ECO:0000313" key="3">
    <source>
        <dbReference type="Proteomes" id="UP000823046"/>
    </source>
</evidence>
<dbReference type="EMBL" id="JADAQX010000171">
    <property type="protein sequence ID" value="KAF8821516.1"/>
    <property type="molecule type" value="Genomic_DNA"/>
</dbReference>
<organism evidence="2 3">
    <name type="scientific">Cardiosporidium cionae</name>
    <dbReference type="NCBI Taxonomy" id="476202"/>
    <lineage>
        <taxon>Eukaryota</taxon>
        <taxon>Sar</taxon>
        <taxon>Alveolata</taxon>
        <taxon>Apicomplexa</taxon>
        <taxon>Aconoidasida</taxon>
        <taxon>Nephromycida</taxon>
        <taxon>Cardiosporidium</taxon>
    </lineage>
</organism>
<name>A0ABQ7JC17_9APIC</name>
<dbReference type="Gene3D" id="1.20.58.2190">
    <property type="match status" value="1"/>
</dbReference>
<protein>
    <submittedName>
        <fullName evidence="2">Uncharacterized protein</fullName>
    </submittedName>
</protein>
<dbReference type="InterPro" id="IPR036339">
    <property type="entry name" value="PUB-like_dom_sf"/>
</dbReference>
<reference evidence="2 3" key="1">
    <citation type="journal article" date="2020" name="bioRxiv">
        <title>Metabolic contributions of an alphaproteobacterial endosymbiont in the apicomplexan Cardiosporidium cionae.</title>
        <authorList>
            <person name="Hunter E.S."/>
            <person name="Paight C.J."/>
            <person name="Lane C.E."/>
        </authorList>
    </citation>
    <scope>NUCLEOTIDE SEQUENCE [LARGE SCALE GENOMIC DNA]</scope>
    <source>
        <strain evidence="2">ESH_2018</strain>
    </source>
</reference>
<comment type="caution">
    <text evidence="2">The sequence shown here is derived from an EMBL/GenBank/DDBJ whole genome shotgun (WGS) entry which is preliminary data.</text>
</comment>
<evidence type="ECO:0000313" key="2">
    <source>
        <dbReference type="EMBL" id="KAF8821516.1"/>
    </source>
</evidence>
<keyword evidence="1" id="KW-0175">Coiled coil</keyword>
<sequence length="362" mass="42347">MVDPCENLLNITDEKLIFRTSIEIYGDLKHRLDELLPKIAKLKGRISSPDPTKRTYGESMQKKVMDLMEKFDCLYSAYQEELFPKLDKLLQQQELHFDTQQTLFLFRKRLRKEIEEEKHLAVQRGREETEEEEAARRVALEAQENLISARQQKILQEEDEKRQQEEQRKKQLELATQHFHQLDEKFAERYISLCFEGLLRLATLPLKFFKETLRAIIELASQIYSDPTELSLRVIRLENIKFGERIGNKPGALLILRAIGFTLNAAELLKDIFASLSIIPRDKDELFLYLEEPHVYKDYDNWRKWLDRIEHVQKTLVGLILSQRSSLKQCADGIARLSAYASPGEIIDVISNLQATVDTNQI</sequence>
<gene>
    <name evidence="2" type="ORF">IE077_004322</name>
</gene>
<dbReference type="CDD" id="cd09212">
    <property type="entry name" value="PUB"/>
    <property type="match status" value="1"/>
</dbReference>
<proteinExistence type="predicted"/>
<evidence type="ECO:0000256" key="1">
    <source>
        <dbReference type="SAM" id="Coils"/>
    </source>
</evidence>
<keyword evidence="3" id="KW-1185">Reference proteome</keyword>
<dbReference type="SUPFAM" id="SSF143503">
    <property type="entry name" value="PUG domain-like"/>
    <property type="match status" value="1"/>
</dbReference>
<feature type="coiled-coil region" evidence="1">
    <location>
        <begin position="140"/>
        <end position="175"/>
    </location>
</feature>
<accession>A0ABQ7JC17</accession>